<reference evidence="1" key="2">
    <citation type="journal article" date="2021" name="Syst. Appl. Microbiol.">
        <title>Roseomonas hellenica sp. nov., isolated from roots of wild-growing Alkanna tinctoria.</title>
        <authorList>
            <person name="Rat A."/>
            <person name="Naranjo H.D."/>
            <person name="Lebbe L."/>
            <person name="Cnockaert M."/>
            <person name="Krigas N."/>
            <person name="Grigoriadou K."/>
            <person name="Maloupa E."/>
            <person name="Willems A."/>
        </authorList>
    </citation>
    <scope>NUCLEOTIDE SEQUENCE</scope>
    <source>
        <strain evidence="1">LMG 28251</strain>
    </source>
</reference>
<comment type="caution">
    <text evidence="1">The sequence shown here is derived from an EMBL/GenBank/DDBJ whole genome shotgun (WGS) entry which is preliminary data.</text>
</comment>
<protein>
    <submittedName>
        <fullName evidence="1">Uncharacterized protein</fullName>
    </submittedName>
</protein>
<organism evidence="1 2">
    <name type="scientific">Plastoroseomonas arctica</name>
    <dbReference type="NCBI Taxonomy" id="1509237"/>
    <lineage>
        <taxon>Bacteria</taxon>
        <taxon>Pseudomonadati</taxon>
        <taxon>Pseudomonadota</taxon>
        <taxon>Alphaproteobacteria</taxon>
        <taxon>Acetobacterales</taxon>
        <taxon>Acetobacteraceae</taxon>
        <taxon>Plastoroseomonas</taxon>
    </lineage>
</organism>
<reference evidence="1" key="1">
    <citation type="submission" date="2020-01" db="EMBL/GenBank/DDBJ databases">
        <authorList>
            <person name="Rat A."/>
        </authorList>
    </citation>
    <scope>NUCLEOTIDE SEQUENCE</scope>
    <source>
        <strain evidence="1">LMG 28251</strain>
    </source>
</reference>
<proteinExistence type="predicted"/>
<dbReference type="RefSeq" id="WP_211874628.1">
    <property type="nucleotide sequence ID" value="NZ_JAAEDH010000012.1"/>
</dbReference>
<dbReference type="AlphaFoldDB" id="A0AAF1K3X2"/>
<evidence type="ECO:0000313" key="2">
    <source>
        <dbReference type="Proteomes" id="UP001196068"/>
    </source>
</evidence>
<evidence type="ECO:0000313" key="1">
    <source>
        <dbReference type="EMBL" id="MBR0655791.1"/>
    </source>
</evidence>
<gene>
    <name evidence="1" type="ORF">GXW79_11975</name>
</gene>
<dbReference type="Proteomes" id="UP001196068">
    <property type="component" value="Unassembled WGS sequence"/>
</dbReference>
<sequence length="48" mass="5267">MCNLYSMTSNQQAKRDLAAGWTDAGHSDVACCWFECRTSDADVHLAVS</sequence>
<keyword evidence="2" id="KW-1185">Reference proteome</keyword>
<dbReference type="EMBL" id="JAAEDH010000012">
    <property type="protein sequence ID" value="MBR0655791.1"/>
    <property type="molecule type" value="Genomic_DNA"/>
</dbReference>
<accession>A0AAF1K3X2</accession>
<name>A0AAF1K3X2_9PROT</name>